<evidence type="ECO:0000313" key="3">
    <source>
        <dbReference type="Proteomes" id="UP001469365"/>
    </source>
</evidence>
<name>A0ABU9DSE3_9BACL</name>
<dbReference type="RefSeq" id="WP_341418121.1">
    <property type="nucleotide sequence ID" value="NZ_JBBPCC010000018.1"/>
</dbReference>
<evidence type="ECO:0000259" key="1">
    <source>
        <dbReference type="Pfam" id="PF16244"/>
    </source>
</evidence>
<dbReference type="Proteomes" id="UP001469365">
    <property type="component" value="Unassembled WGS sequence"/>
</dbReference>
<organism evidence="2 3">
    <name type="scientific">Paenibacillus filicis</name>
    <dbReference type="NCBI Taxonomy" id="669464"/>
    <lineage>
        <taxon>Bacteria</taxon>
        <taxon>Bacillati</taxon>
        <taxon>Bacillota</taxon>
        <taxon>Bacilli</taxon>
        <taxon>Bacillales</taxon>
        <taxon>Paenibacillaceae</taxon>
        <taxon>Paenibacillus</taxon>
    </lineage>
</organism>
<dbReference type="Pfam" id="PF16244">
    <property type="entry name" value="DUF4901"/>
    <property type="match status" value="1"/>
</dbReference>
<proteinExistence type="predicted"/>
<comment type="caution">
    <text evidence="2">The sequence shown here is derived from an EMBL/GenBank/DDBJ whole genome shotgun (WGS) entry which is preliminary data.</text>
</comment>
<reference evidence="2 3" key="1">
    <citation type="submission" date="2024-04" db="EMBL/GenBank/DDBJ databases">
        <title>draft genome sequnece of Paenibacillus filicis.</title>
        <authorList>
            <person name="Kim D.-U."/>
        </authorList>
    </citation>
    <scope>NUCLEOTIDE SEQUENCE [LARGE SCALE GENOMIC DNA]</scope>
    <source>
        <strain evidence="2 3">KACC14197</strain>
    </source>
</reference>
<gene>
    <name evidence="2" type="ORF">WMW72_24040</name>
</gene>
<protein>
    <submittedName>
        <fullName evidence="2">YcdB/YcdC domain-containing protein</fullName>
    </submittedName>
</protein>
<dbReference type="InterPro" id="IPR032599">
    <property type="entry name" value="YcdB/YcdC_rep_domain"/>
</dbReference>
<keyword evidence="3" id="KW-1185">Reference proteome</keyword>
<evidence type="ECO:0000313" key="2">
    <source>
        <dbReference type="EMBL" id="MEK8130980.1"/>
    </source>
</evidence>
<sequence length="215" mass="23779">MQQLAAGEDSPPTDGLAERELTIGALLRERSEETIKLKIEPATGRLLSLVRFEACTGTLRLSRAECLQRALDFLAAVNSGMEPYLQLRDKPENPESDTEAFHFRVVKQELAVATDLIWIGVDRSTGMIVHFMSPSPAFRPEELAVLPAHPALDAYQARLHYLENLDLQLEWKPDYASAEKPMPYKLMYTLVQSGSGHQIHGIDAVSGGIISAGRP</sequence>
<feature type="domain" description="YcdB/YcdC repeated" evidence="1">
    <location>
        <begin position="29"/>
        <end position="133"/>
    </location>
</feature>
<dbReference type="EMBL" id="JBBPCC010000018">
    <property type="protein sequence ID" value="MEK8130980.1"/>
    <property type="molecule type" value="Genomic_DNA"/>
</dbReference>
<accession>A0ABU9DSE3</accession>